<reference evidence="2" key="1">
    <citation type="submission" date="2023-07" db="EMBL/GenBank/DDBJ databases">
        <title>draft genome sequence of fig (Ficus carica).</title>
        <authorList>
            <person name="Takahashi T."/>
            <person name="Nishimura K."/>
        </authorList>
    </citation>
    <scope>NUCLEOTIDE SEQUENCE</scope>
</reference>
<organism evidence="2 3">
    <name type="scientific">Ficus carica</name>
    <name type="common">Common fig</name>
    <dbReference type="NCBI Taxonomy" id="3494"/>
    <lineage>
        <taxon>Eukaryota</taxon>
        <taxon>Viridiplantae</taxon>
        <taxon>Streptophyta</taxon>
        <taxon>Embryophyta</taxon>
        <taxon>Tracheophyta</taxon>
        <taxon>Spermatophyta</taxon>
        <taxon>Magnoliopsida</taxon>
        <taxon>eudicotyledons</taxon>
        <taxon>Gunneridae</taxon>
        <taxon>Pentapetalae</taxon>
        <taxon>rosids</taxon>
        <taxon>fabids</taxon>
        <taxon>Rosales</taxon>
        <taxon>Moraceae</taxon>
        <taxon>Ficeae</taxon>
        <taxon>Ficus</taxon>
    </lineage>
</organism>
<gene>
    <name evidence="2" type="ORF">TIFTF001_029480</name>
</gene>
<evidence type="ECO:0000256" key="1">
    <source>
        <dbReference type="SAM" id="MobiDB-lite"/>
    </source>
</evidence>
<feature type="compositionally biased region" description="Low complexity" evidence="1">
    <location>
        <begin position="10"/>
        <end position="19"/>
    </location>
</feature>
<protein>
    <submittedName>
        <fullName evidence="2">Uncharacterized protein</fullName>
    </submittedName>
</protein>
<feature type="region of interest" description="Disordered" evidence="1">
    <location>
        <begin position="1"/>
        <end position="58"/>
    </location>
</feature>
<comment type="caution">
    <text evidence="2">The sequence shown here is derived from an EMBL/GenBank/DDBJ whole genome shotgun (WGS) entry which is preliminary data.</text>
</comment>
<keyword evidence="3" id="KW-1185">Reference proteome</keyword>
<evidence type="ECO:0000313" key="2">
    <source>
        <dbReference type="EMBL" id="GMN60393.1"/>
    </source>
</evidence>
<sequence length="115" mass="11881">MFGYIDVTGSSSSILSSSSDTTKGTTEQGALTPDHLSGISDVPSSDRLPTPTSRVRKGAAQLEQILRINPSTRPDQSFIDEINGAGQAQPAPVVDLTASEDDASDRTASQASTSG</sequence>
<dbReference type="EMBL" id="BTGU01000098">
    <property type="protein sequence ID" value="GMN60393.1"/>
    <property type="molecule type" value="Genomic_DNA"/>
</dbReference>
<name>A0AA88IY43_FICCA</name>
<proteinExistence type="predicted"/>
<dbReference type="Proteomes" id="UP001187192">
    <property type="component" value="Unassembled WGS sequence"/>
</dbReference>
<accession>A0AA88IY43</accession>
<feature type="region of interest" description="Disordered" evidence="1">
    <location>
        <begin position="70"/>
        <end position="90"/>
    </location>
</feature>
<feature type="compositionally biased region" description="Polar residues" evidence="1">
    <location>
        <begin position="20"/>
        <end position="29"/>
    </location>
</feature>
<dbReference type="AlphaFoldDB" id="A0AA88IY43"/>
<evidence type="ECO:0000313" key="3">
    <source>
        <dbReference type="Proteomes" id="UP001187192"/>
    </source>
</evidence>